<evidence type="ECO:0000313" key="4">
    <source>
        <dbReference type="Proteomes" id="UP000537592"/>
    </source>
</evidence>
<keyword evidence="1 3" id="KW-0560">Oxidoreductase</keyword>
<dbReference type="SUPFAM" id="SSF50475">
    <property type="entry name" value="FMN-binding split barrel"/>
    <property type="match status" value="1"/>
</dbReference>
<feature type="domain" description="Flavin reductase like" evidence="2">
    <location>
        <begin position="37"/>
        <end position="183"/>
    </location>
</feature>
<evidence type="ECO:0000256" key="1">
    <source>
        <dbReference type="ARBA" id="ARBA00023002"/>
    </source>
</evidence>
<dbReference type="Gene3D" id="2.30.110.10">
    <property type="entry name" value="Electron Transport, Fmn-binding Protein, Chain A"/>
    <property type="match status" value="1"/>
</dbReference>
<keyword evidence="4" id="KW-1185">Reference proteome</keyword>
<organism evidence="3 4">
    <name type="scientific">Pseudochelatococcus contaminans</name>
    <dbReference type="NCBI Taxonomy" id="1538103"/>
    <lineage>
        <taxon>Bacteria</taxon>
        <taxon>Pseudomonadati</taxon>
        <taxon>Pseudomonadota</taxon>
        <taxon>Alphaproteobacteria</taxon>
        <taxon>Hyphomicrobiales</taxon>
        <taxon>Chelatococcaceae</taxon>
        <taxon>Pseudochelatococcus</taxon>
    </lineage>
</organism>
<evidence type="ECO:0000313" key="3">
    <source>
        <dbReference type="EMBL" id="MBB3809470.1"/>
    </source>
</evidence>
<dbReference type="AlphaFoldDB" id="A0A7W5Z3H7"/>
<comment type="caution">
    <text evidence="3">The sequence shown here is derived from an EMBL/GenBank/DDBJ whole genome shotgun (WGS) entry which is preliminary data.</text>
</comment>
<dbReference type="RefSeq" id="WP_343052450.1">
    <property type="nucleotide sequence ID" value="NZ_JACICC010000003.1"/>
</dbReference>
<dbReference type="PANTHER" id="PTHR30466">
    <property type="entry name" value="FLAVIN REDUCTASE"/>
    <property type="match status" value="1"/>
</dbReference>
<dbReference type="GO" id="GO:0042602">
    <property type="term" value="F:riboflavin reductase (NADPH) activity"/>
    <property type="evidence" value="ECO:0007669"/>
    <property type="project" value="TreeGrafter"/>
</dbReference>
<dbReference type="EMBL" id="JACICC010000003">
    <property type="protein sequence ID" value="MBB3809470.1"/>
    <property type="molecule type" value="Genomic_DNA"/>
</dbReference>
<dbReference type="Pfam" id="PF01613">
    <property type="entry name" value="Flavin_Reduct"/>
    <property type="match status" value="1"/>
</dbReference>
<name>A0A7W5Z3H7_9HYPH</name>
<dbReference type="Proteomes" id="UP000537592">
    <property type="component" value="Unassembled WGS sequence"/>
</dbReference>
<dbReference type="InterPro" id="IPR002563">
    <property type="entry name" value="Flavin_Rdtase-like_dom"/>
</dbReference>
<accession>A0A7W5Z3H7</accession>
<dbReference type="PANTHER" id="PTHR30466:SF1">
    <property type="entry name" value="FMN REDUCTASE (NADH) RUTF"/>
    <property type="match status" value="1"/>
</dbReference>
<protein>
    <submittedName>
        <fullName evidence="3">Flavin reductase</fullName>
        <ecNumber evidence="3">1.5.1.-</ecNumber>
    </submittedName>
</protein>
<dbReference type="InterPro" id="IPR050268">
    <property type="entry name" value="NADH-dep_flavin_reductase"/>
</dbReference>
<gene>
    <name evidence="3" type="ORF">FHS81_001552</name>
</gene>
<dbReference type="InterPro" id="IPR012349">
    <property type="entry name" value="Split_barrel_FMN-bd"/>
</dbReference>
<dbReference type="EC" id="1.5.1.-" evidence="3"/>
<evidence type="ECO:0000259" key="2">
    <source>
        <dbReference type="SMART" id="SM00903"/>
    </source>
</evidence>
<dbReference type="GO" id="GO:0010181">
    <property type="term" value="F:FMN binding"/>
    <property type="evidence" value="ECO:0007669"/>
    <property type="project" value="InterPro"/>
</dbReference>
<reference evidence="3 4" key="1">
    <citation type="submission" date="2020-08" db="EMBL/GenBank/DDBJ databases">
        <title>Genomic Encyclopedia of Type Strains, Phase IV (KMG-IV): sequencing the most valuable type-strain genomes for metagenomic binning, comparative biology and taxonomic classification.</title>
        <authorList>
            <person name="Goeker M."/>
        </authorList>
    </citation>
    <scope>NUCLEOTIDE SEQUENCE [LARGE SCALE GENOMIC DNA]</scope>
    <source>
        <strain evidence="3 4">DSM 28760</strain>
    </source>
</reference>
<proteinExistence type="predicted"/>
<sequence length="189" mass="20323">MTDTVSVVPFPGERRANAVENGTIHEAVEPALFKQGMRRLASGVSIIATDFEGTRHGLVATAVSSVSADPPTLLIGVSQTASAHDYIVRSRRFSVNVLGAHDRGLAEKFSVPAFRARRFEFGEWTTLGTGAPVLKTALVGFDCILTEEARIASHTVFFGRVVSVHVPEGEIDPLLFWNGAYRSGQPGES</sequence>
<dbReference type="SMART" id="SM00903">
    <property type="entry name" value="Flavin_Reduct"/>
    <property type="match status" value="1"/>
</dbReference>